<name>A0A8H3FJ15_9LECA</name>
<evidence type="ECO:0000313" key="1">
    <source>
        <dbReference type="EMBL" id="CAF9924344.1"/>
    </source>
</evidence>
<protein>
    <recommendedName>
        <fullName evidence="3">F-box domain-containing protein</fullName>
    </recommendedName>
</protein>
<dbReference type="EMBL" id="CAJPDQ010000021">
    <property type="protein sequence ID" value="CAF9924344.1"/>
    <property type="molecule type" value="Genomic_DNA"/>
</dbReference>
<dbReference type="InterPro" id="IPR036047">
    <property type="entry name" value="F-box-like_dom_sf"/>
</dbReference>
<accession>A0A8H3FJ15</accession>
<dbReference type="AlphaFoldDB" id="A0A8H3FJ15"/>
<dbReference type="OrthoDB" id="1259151at2759"/>
<organism evidence="1 2">
    <name type="scientific">Gomphillus americanus</name>
    <dbReference type="NCBI Taxonomy" id="1940652"/>
    <lineage>
        <taxon>Eukaryota</taxon>
        <taxon>Fungi</taxon>
        <taxon>Dikarya</taxon>
        <taxon>Ascomycota</taxon>
        <taxon>Pezizomycotina</taxon>
        <taxon>Lecanoromycetes</taxon>
        <taxon>OSLEUM clade</taxon>
        <taxon>Ostropomycetidae</taxon>
        <taxon>Ostropales</taxon>
        <taxon>Graphidaceae</taxon>
        <taxon>Gomphilloideae</taxon>
        <taxon>Gomphillus</taxon>
    </lineage>
</organism>
<reference evidence="1" key="1">
    <citation type="submission" date="2021-03" db="EMBL/GenBank/DDBJ databases">
        <authorList>
            <person name="Tagirdzhanova G."/>
        </authorList>
    </citation>
    <scope>NUCLEOTIDE SEQUENCE</scope>
</reference>
<dbReference type="InterPro" id="IPR036322">
    <property type="entry name" value="WD40_repeat_dom_sf"/>
</dbReference>
<dbReference type="Proteomes" id="UP000664169">
    <property type="component" value="Unassembled WGS sequence"/>
</dbReference>
<dbReference type="SUPFAM" id="SSF50978">
    <property type="entry name" value="WD40 repeat-like"/>
    <property type="match status" value="1"/>
</dbReference>
<proteinExistence type="predicted"/>
<dbReference type="InterPro" id="IPR015943">
    <property type="entry name" value="WD40/YVTN_repeat-like_dom_sf"/>
</dbReference>
<dbReference type="Gene3D" id="2.130.10.10">
    <property type="entry name" value="YVTN repeat-like/Quinoprotein amine dehydrogenase"/>
    <property type="match status" value="1"/>
</dbReference>
<comment type="caution">
    <text evidence="1">The sequence shown here is derived from an EMBL/GenBank/DDBJ whole genome shotgun (WGS) entry which is preliminary data.</text>
</comment>
<sequence>MALSLNDLPFEILNHIVENFTDVRTVVNLAQSSKRFHHYAQLDGFRVFILRHHPSYQKAGSWNNAVRSLTALSRAWTRKAFLARNLRPPNTGSVIRFPNGQDASNLLPGQGRQSMGYQPVMDCLESWKSGASHEVLVWGAGAELIVRSKTELPRSTNNNTAKTKPGITPLDGQLQWITYKPPDTSDGRDDITAVKLLRPHQHHDDGKYHMILGRASGYLDRLSISNSGVEVEQLGPIQTSIDCVDVTSTRDPIVAASVDNRKIVLHRLGSLDSEETGSDFVFRPKEQTEKIWTMRFLNSSLLAIGSGTTRQPISILSLTPTGLVDQNMPFTPYNVPGAVYAIEPLQDSSCLFLTGHYQGLVQLTDTRLPNGRAAVYSDPVDCSPIYSLLAMTGPRFVAGGARHCLLKFFDMRNPHWCYSKSAIDHDPNALLGYNIFLPTIGTRMTRTSPTYCLTASSPHAGSFYAGIENGVVQIDLHSPNDSHARPSGGIPLLDRASPTQAQVERETESLRLVEHTTDGVVPVLLRQTPLRHQVKQKQQGIALNYYDDRWAEDFGYHSYQSLRGMARGPRR</sequence>
<evidence type="ECO:0008006" key="3">
    <source>
        <dbReference type="Google" id="ProtNLM"/>
    </source>
</evidence>
<dbReference type="SUPFAM" id="SSF81383">
    <property type="entry name" value="F-box domain"/>
    <property type="match status" value="1"/>
</dbReference>
<keyword evidence="2" id="KW-1185">Reference proteome</keyword>
<dbReference type="CDD" id="cd09917">
    <property type="entry name" value="F-box_SF"/>
    <property type="match status" value="1"/>
</dbReference>
<evidence type="ECO:0000313" key="2">
    <source>
        <dbReference type="Proteomes" id="UP000664169"/>
    </source>
</evidence>
<gene>
    <name evidence="1" type="ORF">GOMPHAMPRED_003599</name>
</gene>